<organism evidence="1 2">
    <name type="scientific">Gimibacter soli</name>
    <dbReference type="NCBI Taxonomy" id="3024400"/>
    <lineage>
        <taxon>Bacteria</taxon>
        <taxon>Pseudomonadati</taxon>
        <taxon>Pseudomonadota</taxon>
        <taxon>Alphaproteobacteria</taxon>
        <taxon>Kordiimonadales</taxon>
        <taxon>Temperatibacteraceae</taxon>
        <taxon>Gimibacter</taxon>
    </lineage>
</organism>
<dbReference type="RefSeq" id="WP_289504414.1">
    <property type="nucleotide sequence ID" value="NZ_CP116805.1"/>
</dbReference>
<proteinExistence type="predicted"/>
<dbReference type="KEGG" id="gso:PH603_02835"/>
<protein>
    <submittedName>
        <fullName evidence="1">Uncharacterized protein</fullName>
    </submittedName>
</protein>
<gene>
    <name evidence="1" type="ORF">PH603_02835</name>
</gene>
<dbReference type="AlphaFoldDB" id="A0AAE9XUD3"/>
<accession>A0AAE9XUD3</accession>
<dbReference type="EMBL" id="CP116805">
    <property type="protein sequence ID" value="WCL54695.1"/>
    <property type="molecule type" value="Genomic_DNA"/>
</dbReference>
<name>A0AAE9XUD3_9PROT</name>
<reference evidence="1" key="1">
    <citation type="submission" date="2023-01" db="EMBL/GenBank/DDBJ databases">
        <title>The genome sequence of Kordiimonadaceae bacterium 6D33.</title>
        <authorList>
            <person name="Liu Y."/>
        </authorList>
    </citation>
    <scope>NUCLEOTIDE SEQUENCE</scope>
    <source>
        <strain evidence="1">6D33</strain>
    </source>
</reference>
<dbReference type="Proteomes" id="UP001217500">
    <property type="component" value="Chromosome"/>
</dbReference>
<keyword evidence="2" id="KW-1185">Reference proteome</keyword>
<evidence type="ECO:0000313" key="1">
    <source>
        <dbReference type="EMBL" id="WCL54695.1"/>
    </source>
</evidence>
<sequence length="126" mass="14251">MPFTTDFRESGIIWNFSGTVTFRDLLDTNATAWGHENWPKFRFQIIDFSGIEGFLVDPSDGLAMARIDTVAAKSEPNMSMRVAIVATRPDVLEAAQSYLDWLEVPSWETRICSTAEEAMNWACTHQ</sequence>
<evidence type="ECO:0000313" key="2">
    <source>
        <dbReference type="Proteomes" id="UP001217500"/>
    </source>
</evidence>